<evidence type="ECO:0000313" key="3">
    <source>
        <dbReference type="Proteomes" id="UP000031737"/>
    </source>
</evidence>
<organism evidence="2 3">
    <name type="scientific">Trypanosoma rangeli SC58</name>
    <dbReference type="NCBI Taxonomy" id="429131"/>
    <lineage>
        <taxon>Eukaryota</taxon>
        <taxon>Discoba</taxon>
        <taxon>Euglenozoa</taxon>
        <taxon>Kinetoplastea</taxon>
        <taxon>Metakinetoplastina</taxon>
        <taxon>Trypanosomatida</taxon>
        <taxon>Trypanosomatidae</taxon>
        <taxon>Trypanosoma</taxon>
        <taxon>Herpetosoma</taxon>
    </lineage>
</organism>
<keyword evidence="3" id="KW-1185">Reference proteome</keyword>
<dbReference type="Proteomes" id="UP000031737">
    <property type="component" value="Unassembled WGS sequence"/>
</dbReference>
<proteinExistence type="predicted"/>
<comment type="caution">
    <text evidence="2">The sequence shown here is derived from an EMBL/GenBank/DDBJ whole genome shotgun (WGS) entry which is preliminary data.</text>
</comment>
<name>A0A061J680_TRYRA</name>
<sequence length="136" mass="14852">MSLRPRPLDLPYPFSTSFVPKLENRADVFFKFNELYRGLAMKAQRSGDTHGDYGDTEGSEGYDADGVLAISSSALMGGTTGTTMSADATASEGEMVEEDEETEVEEEGRQRVERKEGGEDEEDLAGGGKLTNLWRT</sequence>
<protein>
    <submittedName>
        <fullName evidence="2">Uncharacterized protein</fullName>
    </submittedName>
</protein>
<evidence type="ECO:0000256" key="1">
    <source>
        <dbReference type="SAM" id="MobiDB-lite"/>
    </source>
</evidence>
<reference evidence="2 3" key="1">
    <citation type="submission" date="2013-07" db="EMBL/GenBank/DDBJ databases">
        <authorList>
            <person name="Stoco P.H."/>
            <person name="Wagner G."/>
            <person name="Gerber A."/>
            <person name="Zaha A."/>
            <person name="Thompson C."/>
            <person name="Bartholomeu D.C."/>
            <person name="Luckemeyer D.D."/>
            <person name="Bahia D."/>
            <person name="Loreto E."/>
            <person name="Prestes E.B."/>
            <person name="Lima F.M."/>
            <person name="Rodrigues-Luiz G."/>
            <person name="Vallejo G.A."/>
            <person name="Filho J.F."/>
            <person name="Monteiro K.M."/>
            <person name="Tyler K.M."/>
            <person name="de Almeida L.G."/>
            <person name="Ortiz M.F."/>
            <person name="Siervo M.A."/>
            <person name="de Moraes M.H."/>
            <person name="Cunha O.L."/>
            <person name="Mendonca-Neto R."/>
            <person name="Silva R."/>
            <person name="Teixeira S.M."/>
            <person name="Murta S.M."/>
            <person name="Sincero T.C."/>
            <person name="Mendes T.A."/>
            <person name="Urmenyi T.P."/>
            <person name="Silva V.G."/>
            <person name="da Rocha W.D."/>
            <person name="Andersson B."/>
            <person name="Romanha A.J."/>
            <person name="Steindel M."/>
            <person name="de Vasconcelos A.T."/>
            <person name="Grisard E.C."/>
        </authorList>
    </citation>
    <scope>NUCLEOTIDE SEQUENCE [LARGE SCALE GENOMIC DNA]</scope>
    <source>
        <strain evidence="2 3">SC58</strain>
    </source>
</reference>
<dbReference type="OrthoDB" id="273278at2759"/>
<dbReference type="AlphaFoldDB" id="A0A061J680"/>
<feature type="compositionally biased region" description="Acidic residues" evidence="1">
    <location>
        <begin position="94"/>
        <end position="106"/>
    </location>
</feature>
<feature type="compositionally biased region" description="Basic and acidic residues" evidence="1">
    <location>
        <begin position="107"/>
        <end position="117"/>
    </location>
</feature>
<dbReference type="VEuPathDB" id="TriTrypDB:TRSC58_02681"/>
<evidence type="ECO:0000313" key="2">
    <source>
        <dbReference type="EMBL" id="ESL09596.1"/>
    </source>
</evidence>
<dbReference type="EMBL" id="AUPL01002681">
    <property type="protein sequence ID" value="ESL09596.1"/>
    <property type="molecule type" value="Genomic_DNA"/>
</dbReference>
<accession>A0A061J680</accession>
<feature type="region of interest" description="Disordered" evidence="1">
    <location>
        <begin position="76"/>
        <end position="136"/>
    </location>
</feature>
<gene>
    <name evidence="2" type="ORF">TRSC58_02681</name>
</gene>